<sequence>MLLYTYFTVTLAQRSSALPLFSLLKLFFEKRKPREECVFFSAHLMLKINHYTYSSLLQKTNTEMEQKRN</sequence>
<evidence type="ECO:0000313" key="5">
    <source>
        <dbReference type="Proteomes" id="UP000054826"/>
    </source>
</evidence>
<comment type="caution">
    <text evidence="2">The sequence shown here is derived from an EMBL/GenBank/DDBJ whole genome shotgun (WGS) entry which is preliminary data.</text>
</comment>
<keyword evidence="6" id="KW-1185">Reference proteome</keyword>
<name>A0A0V1FZL9_TRIPS</name>
<accession>A0A0V1FZL9</accession>
<evidence type="ECO:0000313" key="2">
    <source>
        <dbReference type="EMBL" id="KRY91494.1"/>
    </source>
</evidence>
<dbReference type="Proteomes" id="UP000054826">
    <property type="component" value="Unassembled WGS sequence"/>
</dbReference>
<evidence type="ECO:0000313" key="6">
    <source>
        <dbReference type="Proteomes" id="UP000054995"/>
    </source>
</evidence>
<evidence type="ECO:0000313" key="1">
    <source>
        <dbReference type="EMBL" id="KRY70772.1"/>
    </source>
</evidence>
<proteinExistence type="predicted"/>
<evidence type="ECO:0000313" key="4">
    <source>
        <dbReference type="Proteomes" id="UP000054632"/>
    </source>
</evidence>
<dbReference type="EMBL" id="JYDT01000013">
    <property type="protein sequence ID" value="KRY91494.1"/>
    <property type="molecule type" value="Genomic_DNA"/>
</dbReference>
<evidence type="ECO:0000313" key="3">
    <source>
        <dbReference type="EMBL" id="KRZ40309.1"/>
    </source>
</evidence>
<dbReference type="Proteomes" id="UP000054995">
    <property type="component" value="Unassembled WGS sequence"/>
</dbReference>
<protein>
    <submittedName>
        <fullName evidence="2">Uncharacterized protein</fullName>
    </submittedName>
</protein>
<dbReference type="EMBL" id="JYDV01000028">
    <property type="protein sequence ID" value="KRZ40309.1"/>
    <property type="molecule type" value="Genomic_DNA"/>
</dbReference>
<dbReference type="Proteomes" id="UP000054632">
    <property type="component" value="Unassembled WGS sequence"/>
</dbReference>
<organism evidence="2 6">
    <name type="scientific">Trichinella pseudospiralis</name>
    <name type="common">Parasitic roundworm</name>
    <dbReference type="NCBI Taxonomy" id="6337"/>
    <lineage>
        <taxon>Eukaryota</taxon>
        <taxon>Metazoa</taxon>
        <taxon>Ecdysozoa</taxon>
        <taxon>Nematoda</taxon>
        <taxon>Enoplea</taxon>
        <taxon>Dorylaimia</taxon>
        <taxon>Trichinellida</taxon>
        <taxon>Trichinellidae</taxon>
        <taxon>Trichinella</taxon>
    </lineage>
</organism>
<gene>
    <name evidence="1" type="ORF">T4A_6850</name>
    <name evidence="3" type="ORF">T4C_7536</name>
    <name evidence="2" type="ORF">T4D_3935</name>
</gene>
<reference evidence="4 5" key="1">
    <citation type="submission" date="2015-01" db="EMBL/GenBank/DDBJ databases">
        <title>Evolution of Trichinella species and genotypes.</title>
        <authorList>
            <person name="Korhonen P.K."/>
            <person name="Edoardo P."/>
            <person name="Giuseppe L.R."/>
            <person name="Gasser R.B."/>
        </authorList>
    </citation>
    <scope>NUCLEOTIDE SEQUENCE [LARGE SCALE GENOMIC DNA]</scope>
    <source>
        <strain evidence="1">ISS13</strain>
        <strain evidence="3">ISS176</strain>
        <strain evidence="2">ISS470</strain>
    </source>
</reference>
<dbReference type="AlphaFoldDB" id="A0A0V1FZL9"/>
<dbReference type="EMBL" id="JYDR01000068">
    <property type="protein sequence ID" value="KRY70772.1"/>
    <property type="molecule type" value="Genomic_DNA"/>
</dbReference>